<accession>A0AAN9J562</accession>
<keyword evidence="2" id="KW-1185">Reference proteome</keyword>
<dbReference type="AlphaFoldDB" id="A0AAN9J562"/>
<dbReference type="Proteomes" id="UP001372338">
    <property type="component" value="Unassembled WGS sequence"/>
</dbReference>
<comment type="caution">
    <text evidence="1">The sequence shown here is derived from an EMBL/GenBank/DDBJ whole genome shotgun (WGS) entry which is preliminary data.</text>
</comment>
<organism evidence="1 2">
    <name type="scientific">Crotalaria pallida</name>
    <name type="common">Smooth rattlebox</name>
    <name type="synonym">Crotalaria striata</name>
    <dbReference type="NCBI Taxonomy" id="3830"/>
    <lineage>
        <taxon>Eukaryota</taxon>
        <taxon>Viridiplantae</taxon>
        <taxon>Streptophyta</taxon>
        <taxon>Embryophyta</taxon>
        <taxon>Tracheophyta</taxon>
        <taxon>Spermatophyta</taxon>
        <taxon>Magnoliopsida</taxon>
        <taxon>eudicotyledons</taxon>
        <taxon>Gunneridae</taxon>
        <taxon>Pentapetalae</taxon>
        <taxon>rosids</taxon>
        <taxon>fabids</taxon>
        <taxon>Fabales</taxon>
        <taxon>Fabaceae</taxon>
        <taxon>Papilionoideae</taxon>
        <taxon>50 kb inversion clade</taxon>
        <taxon>genistoids sensu lato</taxon>
        <taxon>core genistoids</taxon>
        <taxon>Crotalarieae</taxon>
        <taxon>Crotalaria</taxon>
    </lineage>
</organism>
<evidence type="ECO:0000313" key="1">
    <source>
        <dbReference type="EMBL" id="KAK7292450.1"/>
    </source>
</evidence>
<reference evidence="1 2" key="1">
    <citation type="submission" date="2024-01" db="EMBL/GenBank/DDBJ databases">
        <title>The genomes of 5 underutilized Papilionoideae crops provide insights into root nodulation and disease resistanc.</title>
        <authorList>
            <person name="Yuan L."/>
        </authorList>
    </citation>
    <scope>NUCLEOTIDE SEQUENCE [LARGE SCALE GENOMIC DNA]</scope>
    <source>
        <strain evidence="1">ZHUSHIDOU_FW_LH</strain>
        <tissue evidence="1">Leaf</tissue>
    </source>
</reference>
<proteinExistence type="predicted"/>
<sequence>MKKLYRKGTIHPSPSPILSVYVDPLSFSVLDESESVVESSSTCVISGGDEVVEGDDEDDGEEEKGSVRRFFSFIGEKLLWGS</sequence>
<gene>
    <name evidence="1" type="ORF">RIF29_08231</name>
</gene>
<dbReference type="EMBL" id="JAYWIO010000001">
    <property type="protein sequence ID" value="KAK7292450.1"/>
    <property type="molecule type" value="Genomic_DNA"/>
</dbReference>
<name>A0AAN9J562_CROPI</name>
<protein>
    <submittedName>
        <fullName evidence="1">Uncharacterized protein</fullName>
    </submittedName>
</protein>
<evidence type="ECO:0000313" key="2">
    <source>
        <dbReference type="Proteomes" id="UP001372338"/>
    </source>
</evidence>